<dbReference type="EMBL" id="JANFWR010000010">
    <property type="protein sequence ID" value="MCW0399258.1"/>
    <property type="molecule type" value="Genomic_DNA"/>
</dbReference>
<proteinExistence type="predicted"/>
<protein>
    <submittedName>
        <fullName evidence="1">Uncharacterized protein</fullName>
    </submittedName>
</protein>
<accession>A0ABT3DUT2</accession>
<gene>
    <name evidence="1" type="ORF">NB700_001814</name>
</gene>
<name>A0ABT3DUT2_9XANT</name>
<sequence>MQVGKFTHQVVLSVPMAAYMDLSRRLNSDFNDHIVASTTGYLLLVARDSGKHEHAWECLLAGSREQMLQPSLLEGGGTDKVARDVQRLKGWLHELMASAVCTLDVSVEVFREVQVRLSVSAELLQRVSELPLTIALRAEGAFDAEGATVNLRVDTVAGLARRLGWLLELSRSARPVFQPVSGAAMERLGLYLSRMHGRQLRRGRT</sequence>
<evidence type="ECO:0000313" key="1">
    <source>
        <dbReference type="EMBL" id="MCW0399258.1"/>
    </source>
</evidence>
<keyword evidence="2" id="KW-1185">Reference proteome</keyword>
<reference evidence="1 2" key="1">
    <citation type="submission" date="2022-06" db="EMBL/GenBank/DDBJ databases">
        <title>Dynamics of rice microbiomes reveals core vertical transmitted seed endophytes.</title>
        <authorList>
            <person name="Liao K."/>
            <person name="Zhang X."/>
        </authorList>
    </citation>
    <scope>NUCLEOTIDE SEQUENCE [LARGE SCALE GENOMIC DNA]</scope>
    <source>
        <strain evidence="1 2">YT10-10-1</strain>
    </source>
</reference>
<organism evidence="1 2">
    <name type="scientific">Xanthomonas sacchari</name>
    <dbReference type="NCBI Taxonomy" id="56458"/>
    <lineage>
        <taxon>Bacteria</taxon>
        <taxon>Pseudomonadati</taxon>
        <taxon>Pseudomonadota</taxon>
        <taxon>Gammaproteobacteria</taxon>
        <taxon>Lysobacterales</taxon>
        <taxon>Lysobacteraceae</taxon>
        <taxon>Xanthomonas</taxon>
    </lineage>
</organism>
<evidence type="ECO:0000313" key="2">
    <source>
        <dbReference type="Proteomes" id="UP001320843"/>
    </source>
</evidence>
<dbReference type="Proteomes" id="UP001320843">
    <property type="component" value="Unassembled WGS sequence"/>
</dbReference>
<comment type="caution">
    <text evidence="1">The sequence shown here is derived from an EMBL/GenBank/DDBJ whole genome shotgun (WGS) entry which is preliminary data.</text>
</comment>